<dbReference type="SUPFAM" id="SSF103473">
    <property type="entry name" value="MFS general substrate transporter"/>
    <property type="match status" value="1"/>
</dbReference>
<dbReference type="PANTHER" id="PTHR43124">
    <property type="entry name" value="PURINE EFFLUX PUMP PBUE"/>
    <property type="match status" value="1"/>
</dbReference>
<evidence type="ECO:0000313" key="11">
    <source>
        <dbReference type="Proteomes" id="UP000076976"/>
    </source>
</evidence>
<dbReference type="Proteomes" id="UP000076976">
    <property type="component" value="Unassembled WGS sequence"/>
</dbReference>
<feature type="transmembrane region" description="Helical" evidence="8">
    <location>
        <begin position="155"/>
        <end position="175"/>
    </location>
</feature>
<evidence type="ECO:0000256" key="3">
    <source>
        <dbReference type="ARBA" id="ARBA00022448"/>
    </source>
</evidence>
<dbReference type="InterPro" id="IPR004812">
    <property type="entry name" value="Efflux_drug-R_Bcr/CmlA"/>
</dbReference>
<feature type="transmembrane region" description="Helical" evidence="8">
    <location>
        <begin position="66"/>
        <end position="84"/>
    </location>
</feature>
<comment type="caution">
    <text evidence="10">The sequence shown here is derived from an EMBL/GenBank/DDBJ whole genome shotgun (WGS) entry which is preliminary data.</text>
</comment>
<feature type="transmembrane region" description="Helical" evidence="8">
    <location>
        <begin position="241"/>
        <end position="259"/>
    </location>
</feature>
<comment type="similarity">
    <text evidence="2">Belongs to the major facilitator superfamily. Bcr/CmlA family.</text>
</comment>
<dbReference type="STRING" id="262209.AWH69_10750"/>
<sequence length="401" mass="41472">MVVVLAVLGMFGPLSIDTPFPAFTQMGRDLGVGSTALQQVVSVYLLSFAAMSLFHGPLSDAVGRKPVMVGGAVVYALASVGAALSPSLPVLLLCRALQGASAGAGTIVSRTVVRDLYEGPRAQQLMSVIAMVFGVGPAIAPLLGGWLLHLGPWPVIFWFLALFGVLIAAAVVLLLPESHPVERRTPLRVGSVLGNVAAAARDGRFLVLCGANAFSFAAQFLYIAGAPIVVVEILGLGEQDFWQLFVPMVVAMVSGSFVGGRLAERVPGPRLVASAQVVAVTGAVVAVVLAATPGTSAQMPYALVGLVMVSFATGLSLPVYQIALLDAFPRARGTAASVSTFLMLLLNSALAGLVAPLAGVSMLAFTSTSLGLLLLGVALWWLHRWADPDRRAQPATERAAA</sequence>
<accession>A0A176QC86</accession>
<evidence type="ECO:0000256" key="2">
    <source>
        <dbReference type="ARBA" id="ARBA00006236"/>
    </source>
</evidence>
<keyword evidence="4" id="KW-1003">Cell membrane</keyword>
<dbReference type="InterPro" id="IPR011701">
    <property type="entry name" value="MFS"/>
</dbReference>
<evidence type="ECO:0000313" key="10">
    <source>
        <dbReference type="EMBL" id="OAB87305.1"/>
    </source>
</evidence>
<feature type="transmembrane region" description="Helical" evidence="8">
    <location>
        <begin position="125"/>
        <end position="149"/>
    </location>
</feature>
<dbReference type="EMBL" id="LQZG01000003">
    <property type="protein sequence ID" value="OAB87305.1"/>
    <property type="molecule type" value="Genomic_DNA"/>
</dbReference>
<organism evidence="10 11">
    <name type="scientific">Janibacter melonis</name>
    <dbReference type="NCBI Taxonomy" id="262209"/>
    <lineage>
        <taxon>Bacteria</taxon>
        <taxon>Bacillati</taxon>
        <taxon>Actinomycetota</taxon>
        <taxon>Actinomycetes</taxon>
        <taxon>Micrococcales</taxon>
        <taxon>Intrasporangiaceae</taxon>
        <taxon>Janibacter</taxon>
    </lineage>
</organism>
<dbReference type="InterPro" id="IPR050189">
    <property type="entry name" value="MFS_Efflux_Transporters"/>
</dbReference>
<reference evidence="10 11" key="1">
    <citation type="submission" date="2016-01" db="EMBL/GenBank/DDBJ databases">
        <title>Janibacter melonis strain CD11_4 genome sequencing and assembly.</title>
        <authorList>
            <person name="Nair G.R."/>
            <person name="Kaur G."/>
            <person name="Chander A.M."/>
            <person name="Mayilraj S."/>
        </authorList>
    </citation>
    <scope>NUCLEOTIDE SEQUENCE [LARGE SCALE GENOMIC DNA]</scope>
    <source>
        <strain evidence="10 11">CD11-4</strain>
    </source>
</reference>
<feature type="domain" description="Major facilitator superfamily (MFS) profile" evidence="9">
    <location>
        <begin position="1"/>
        <end position="387"/>
    </location>
</feature>
<dbReference type="GO" id="GO:1990961">
    <property type="term" value="P:xenobiotic detoxification by transmembrane export across the plasma membrane"/>
    <property type="evidence" value="ECO:0007669"/>
    <property type="project" value="InterPro"/>
</dbReference>
<evidence type="ECO:0000256" key="6">
    <source>
        <dbReference type="ARBA" id="ARBA00022989"/>
    </source>
</evidence>
<evidence type="ECO:0000256" key="7">
    <source>
        <dbReference type="ARBA" id="ARBA00023136"/>
    </source>
</evidence>
<feature type="transmembrane region" description="Helical" evidence="8">
    <location>
        <begin position="205"/>
        <end position="229"/>
    </location>
</feature>
<dbReference type="NCBIfam" id="TIGR00710">
    <property type="entry name" value="efflux_Bcr_CflA"/>
    <property type="match status" value="1"/>
</dbReference>
<dbReference type="CDD" id="cd17320">
    <property type="entry name" value="MFS_MdfA_MDR_like"/>
    <property type="match status" value="1"/>
</dbReference>
<feature type="transmembrane region" description="Helical" evidence="8">
    <location>
        <begin position="36"/>
        <end position="54"/>
    </location>
</feature>
<dbReference type="GO" id="GO:0042910">
    <property type="term" value="F:xenobiotic transmembrane transporter activity"/>
    <property type="evidence" value="ECO:0007669"/>
    <property type="project" value="InterPro"/>
</dbReference>
<name>A0A176QC86_9MICO</name>
<gene>
    <name evidence="10" type="ORF">AWH69_10750</name>
</gene>
<evidence type="ECO:0000256" key="4">
    <source>
        <dbReference type="ARBA" id="ARBA00022475"/>
    </source>
</evidence>
<comment type="subcellular location">
    <subcellularLocation>
        <location evidence="1">Cell membrane</location>
        <topology evidence="1">Multi-pass membrane protein</topology>
    </subcellularLocation>
</comment>
<keyword evidence="6 8" id="KW-1133">Transmembrane helix</keyword>
<evidence type="ECO:0000259" key="9">
    <source>
        <dbReference type="PROSITE" id="PS50850"/>
    </source>
</evidence>
<evidence type="ECO:0000256" key="1">
    <source>
        <dbReference type="ARBA" id="ARBA00004651"/>
    </source>
</evidence>
<dbReference type="Gene3D" id="1.20.1720.10">
    <property type="entry name" value="Multidrug resistance protein D"/>
    <property type="match status" value="1"/>
</dbReference>
<feature type="transmembrane region" description="Helical" evidence="8">
    <location>
        <begin position="271"/>
        <end position="291"/>
    </location>
</feature>
<feature type="transmembrane region" description="Helical" evidence="8">
    <location>
        <begin position="303"/>
        <end position="323"/>
    </location>
</feature>
<protein>
    <submittedName>
        <fullName evidence="10">MFS transporter</fullName>
    </submittedName>
</protein>
<keyword evidence="5 8" id="KW-0812">Transmembrane</keyword>
<feature type="transmembrane region" description="Helical" evidence="8">
    <location>
        <begin position="335"/>
        <end position="355"/>
    </location>
</feature>
<evidence type="ECO:0000256" key="5">
    <source>
        <dbReference type="ARBA" id="ARBA00022692"/>
    </source>
</evidence>
<dbReference type="InterPro" id="IPR036259">
    <property type="entry name" value="MFS_trans_sf"/>
</dbReference>
<dbReference type="GO" id="GO:0005886">
    <property type="term" value="C:plasma membrane"/>
    <property type="evidence" value="ECO:0007669"/>
    <property type="project" value="UniProtKB-SubCell"/>
</dbReference>
<proteinExistence type="inferred from homology"/>
<dbReference type="PROSITE" id="PS50850">
    <property type="entry name" value="MFS"/>
    <property type="match status" value="1"/>
</dbReference>
<dbReference type="InterPro" id="IPR020846">
    <property type="entry name" value="MFS_dom"/>
</dbReference>
<keyword evidence="11" id="KW-1185">Reference proteome</keyword>
<dbReference type="Pfam" id="PF07690">
    <property type="entry name" value="MFS_1"/>
    <property type="match status" value="1"/>
</dbReference>
<feature type="transmembrane region" description="Helical" evidence="8">
    <location>
        <begin position="361"/>
        <end position="382"/>
    </location>
</feature>
<dbReference type="PANTHER" id="PTHR43124:SF3">
    <property type="entry name" value="CHLORAMPHENICOL EFFLUX PUMP RV0191"/>
    <property type="match status" value="1"/>
</dbReference>
<evidence type="ECO:0000256" key="8">
    <source>
        <dbReference type="SAM" id="Phobius"/>
    </source>
</evidence>
<dbReference type="AlphaFoldDB" id="A0A176QC86"/>
<keyword evidence="3" id="KW-0813">Transport</keyword>
<keyword evidence="7 8" id="KW-0472">Membrane</keyword>